<evidence type="ECO:0000313" key="1">
    <source>
        <dbReference type="EMBL" id="AHH07069.1"/>
    </source>
</evidence>
<accession>W5SIU6</accession>
<dbReference type="HOGENOM" id="CLU_3372422_0_0_12"/>
<protein>
    <submittedName>
        <fullName evidence="1">Uncharacterized protein</fullName>
    </submittedName>
</protein>
<geneLocation type="plasmid" evidence="1">
    <name>unnamed</name>
</geneLocation>
<proteinExistence type="predicted"/>
<dbReference type="EMBL" id="CP004297">
    <property type="protein sequence ID" value="AHH07069.1"/>
    <property type="molecule type" value="Genomic_DNA"/>
</dbReference>
<organism evidence="1">
    <name type="scientific">Borrelia crocidurae DOU</name>
    <dbReference type="NCBI Taxonomy" id="1293575"/>
    <lineage>
        <taxon>Bacteria</taxon>
        <taxon>Pseudomonadati</taxon>
        <taxon>Spirochaetota</taxon>
        <taxon>Spirochaetia</taxon>
        <taxon>Spirochaetales</taxon>
        <taxon>Borreliaceae</taxon>
        <taxon>Borrelia</taxon>
    </lineage>
</organism>
<name>W5SIU6_9SPIR</name>
<gene>
    <name evidence="1" type="ORF">BCD_1003</name>
</gene>
<dbReference type="AlphaFoldDB" id="W5SIU6"/>
<sequence>MKKKMKAEKSGVKRGKRIVIDLLLLMIMIGCLVH</sequence>
<keyword evidence="1" id="KW-0614">Plasmid</keyword>
<reference evidence="1" key="1">
    <citation type="submission" date="2013-02" db="EMBL/GenBank/DDBJ databases">
        <title>Comparative genomics of Borrelia species.</title>
        <authorList>
            <person name="Schwan T.G."/>
            <person name="Raffel S.J."/>
            <person name="Porcella S.F."/>
        </authorList>
    </citation>
    <scope>NUCLEOTIDE SEQUENCE</scope>
    <source>
        <strain evidence="1">DOU</strain>
        <plasmid evidence="1">unnamed</plasmid>
    </source>
</reference>